<name>A0A367R7W3_NOSPU</name>
<protein>
    <submittedName>
        <fullName evidence="1">Uncharacterized protein</fullName>
    </submittedName>
</protein>
<evidence type="ECO:0000313" key="2">
    <source>
        <dbReference type="Proteomes" id="UP000252085"/>
    </source>
</evidence>
<accession>A0A367R7W3</accession>
<dbReference type="AlphaFoldDB" id="A0A367R7W3"/>
<proteinExistence type="predicted"/>
<gene>
    <name evidence="1" type="ORF">A6769_27360</name>
</gene>
<sequence length="154" mass="18467">MSWLDKNNRPINSRVSRCEDRVIVKLLREINTWVKQEQENNSYPYDIVHSQDNFNLDWLREMEIKPAIESLLIRHYLTLVNPLFDNVLLPVEFTNQQITELLCLKRNNENTLLFVQRMSELQSYKTLVISLINLHQLVIQQIQLRYLGKLLKNF</sequence>
<comment type="caution">
    <text evidence="1">The sequence shown here is derived from an EMBL/GenBank/DDBJ whole genome shotgun (WGS) entry which is preliminary data.</text>
</comment>
<dbReference type="EMBL" id="LXQE01000164">
    <property type="protein sequence ID" value="RCJ32597.1"/>
    <property type="molecule type" value="Genomic_DNA"/>
</dbReference>
<reference evidence="2" key="1">
    <citation type="submission" date="2016-04" db="EMBL/GenBank/DDBJ databases">
        <authorList>
            <person name="Tabuchi Yagui T.R."/>
        </authorList>
    </citation>
    <scope>NUCLEOTIDE SEQUENCE [LARGE SCALE GENOMIC DNA]</scope>
</reference>
<dbReference type="Proteomes" id="UP000252085">
    <property type="component" value="Unassembled WGS sequence"/>
</dbReference>
<evidence type="ECO:0000313" key="1">
    <source>
        <dbReference type="EMBL" id="RCJ32597.1"/>
    </source>
</evidence>
<organism evidence="1 2">
    <name type="scientific">Nostoc punctiforme NIES-2108</name>
    <dbReference type="NCBI Taxonomy" id="1356359"/>
    <lineage>
        <taxon>Bacteria</taxon>
        <taxon>Bacillati</taxon>
        <taxon>Cyanobacteriota</taxon>
        <taxon>Cyanophyceae</taxon>
        <taxon>Nostocales</taxon>
        <taxon>Nostocaceae</taxon>
        <taxon>Nostoc</taxon>
    </lineage>
</organism>